<evidence type="ECO:0000313" key="3">
    <source>
        <dbReference type="EMBL" id="SDA56762.1"/>
    </source>
</evidence>
<dbReference type="GeneID" id="87756352"/>
<feature type="domain" description="SLH" evidence="2">
    <location>
        <begin position="22"/>
        <end position="85"/>
    </location>
</feature>
<organism evidence="3 4">
    <name type="scientific">Allisonella histaminiformans</name>
    <dbReference type="NCBI Taxonomy" id="209880"/>
    <lineage>
        <taxon>Bacteria</taxon>
        <taxon>Bacillati</taxon>
        <taxon>Bacillota</taxon>
        <taxon>Negativicutes</taxon>
        <taxon>Veillonellales</taxon>
        <taxon>Veillonellaceae</taxon>
        <taxon>Allisonella</taxon>
    </lineage>
</organism>
<accession>A0A1G5WFG3</accession>
<dbReference type="OrthoDB" id="9783944at2"/>
<name>A0A1G5WFG3_9FIRM</name>
<dbReference type="EMBL" id="FMXA01000019">
    <property type="protein sequence ID" value="SDA56762.1"/>
    <property type="molecule type" value="Genomic_DNA"/>
</dbReference>
<evidence type="ECO:0000313" key="4">
    <source>
        <dbReference type="Proteomes" id="UP000199689"/>
    </source>
</evidence>
<dbReference type="PANTHER" id="PTHR43308:SF1">
    <property type="entry name" value="OUTER MEMBRANE PROTEIN ALPHA"/>
    <property type="match status" value="1"/>
</dbReference>
<feature type="chain" id="PRO_5011591236" evidence="1">
    <location>
        <begin position="23"/>
        <end position="628"/>
    </location>
</feature>
<dbReference type="Pfam" id="PF00395">
    <property type="entry name" value="SLH"/>
    <property type="match status" value="1"/>
</dbReference>
<gene>
    <name evidence="3" type="ORF">SAMN02910343_01348</name>
</gene>
<dbReference type="AlphaFoldDB" id="A0A1G5WFG3"/>
<sequence length="628" mass="69793">MKRLPFGAALAALMLTTSFVMADNAFSDVTPDDWSYQAVSQLADEGVIDGYPDGTFKGNKNITRYEMGQIVARLMAKEDTLTSDQKATLDKLSSDYAGELDNLGVRVDKLENQVFKDTTFIYDFRASAMPSYDNIFKASDHDHDDSMGFRFRVNSYTKMTPRVWLYGQLETHMSMNGKSFTGVNATDEDDSEFKLNRFFTTYHWGEVKDHYFFDKGPTDDNIVIGRFPMRMGVTGYTYDGEFTGIGVQFGDYFKGGALRIATGRANNINYDYTGPMMHGVAGMKAAASQLAGAMAKSQLMALPGMSDTQADALSKVISNSINRTTNINDLSGNIKNDVSHALTASTIQQMMASGIPQDVATTTVAGAAYQAKINATASTISSNLVDKFNHNDRLQALSSGLDWSNGVYYPMSDVHMPWGSDEDVPVTFISYKYVAPKQYEIHLYGAKVNGSVDPIAKAWGGALSYNINDHLSIHGEYLKNMRRLPLNNERPHSFNFGVTFGDVDMLKPHSYAFTLDHIYSQAGTYFGGSSSDVADQYMGHVYKHWKFNGIDMGKMPAYLADKMNAVADPNVTDPDKHNYGGAKFNLARFEYVPMKGLKLKAEYGFKAEDMGDRKMENVWYVEAQAFFM</sequence>
<keyword evidence="1" id="KW-0732">Signal</keyword>
<dbReference type="PROSITE" id="PS51272">
    <property type="entry name" value="SLH"/>
    <property type="match status" value="1"/>
</dbReference>
<dbReference type="InterPro" id="IPR001119">
    <property type="entry name" value="SLH_dom"/>
</dbReference>
<evidence type="ECO:0000256" key="1">
    <source>
        <dbReference type="SAM" id="SignalP"/>
    </source>
</evidence>
<proteinExistence type="predicted"/>
<protein>
    <submittedName>
        <fullName evidence="3">S-layer homology domain-containing protein</fullName>
    </submittedName>
</protein>
<evidence type="ECO:0000259" key="2">
    <source>
        <dbReference type="PROSITE" id="PS51272"/>
    </source>
</evidence>
<dbReference type="InterPro" id="IPR051465">
    <property type="entry name" value="Cell_Envelope_Struct_Comp"/>
</dbReference>
<dbReference type="RefSeq" id="WP_091365130.1">
    <property type="nucleotide sequence ID" value="NZ_FMXA01000019.1"/>
</dbReference>
<feature type="signal peptide" evidence="1">
    <location>
        <begin position="1"/>
        <end position="22"/>
    </location>
</feature>
<dbReference type="PANTHER" id="PTHR43308">
    <property type="entry name" value="OUTER MEMBRANE PROTEIN ALPHA-RELATED"/>
    <property type="match status" value="1"/>
</dbReference>
<dbReference type="Proteomes" id="UP000199689">
    <property type="component" value="Unassembled WGS sequence"/>
</dbReference>
<reference evidence="3 4" key="1">
    <citation type="submission" date="2016-10" db="EMBL/GenBank/DDBJ databases">
        <authorList>
            <person name="de Groot N.N."/>
        </authorList>
    </citation>
    <scope>NUCLEOTIDE SEQUENCE [LARGE SCALE GENOMIC DNA]</scope>
    <source>
        <strain evidence="3 4">DSM 15230</strain>
    </source>
</reference>
<dbReference type="STRING" id="209880.SAMN02910343_01348"/>
<keyword evidence="4" id="KW-1185">Reference proteome</keyword>